<evidence type="ECO:0000313" key="3">
    <source>
        <dbReference type="Proteomes" id="UP000053097"/>
    </source>
</evidence>
<dbReference type="PANTHER" id="PTHR12243">
    <property type="entry name" value="MADF DOMAIN TRANSCRIPTION FACTOR"/>
    <property type="match status" value="1"/>
</dbReference>
<dbReference type="OrthoDB" id="6159213at2759"/>
<name>A0A026W4G7_OOCBI</name>
<dbReference type="Proteomes" id="UP000053097">
    <property type="component" value="Unassembled WGS sequence"/>
</dbReference>
<dbReference type="GO" id="GO:0006357">
    <property type="term" value="P:regulation of transcription by RNA polymerase II"/>
    <property type="evidence" value="ECO:0007669"/>
    <property type="project" value="TreeGrafter"/>
</dbReference>
<dbReference type="GO" id="GO:0005667">
    <property type="term" value="C:transcription regulator complex"/>
    <property type="evidence" value="ECO:0007669"/>
    <property type="project" value="TreeGrafter"/>
</dbReference>
<dbReference type="EMBL" id="KK107430">
    <property type="protein sequence ID" value="EZA50913.1"/>
    <property type="molecule type" value="Genomic_DNA"/>
</dbReference>
<feature type="domain" description="MADF" evidence="1">
    <location>
        <begin position="21"/>
        <end position="122"/>
    </location>
</feature>
<gene>
    <name evidence="2" type="ORF">X777_10740</name>
</gene>
<evidence type="ECO:0000259" key="1">
    <source>
        <dbReference type="PROSITE" id="PS51029"/>
    </source>
</evidence>
<accession>A0A026W4G7</accession>
<sequence length="127" mass="14752">MDFNDGIDYSEISQENINDETLISIVRKNRMLYVKTLKDYKNKELKHEVWKNIGEMLGCTVANSLISVTLGEQTEGRWIALRNIFTKKLREAKTGQPSGSGSKKTKIWIYFKQMSFLIPHISHRMQV</sequence>
<keyword evidence="3" id="KW-1185">Reference proteome</keyword>
<protein>
    <recommendedName>
        <fullName evidence="1">MADF domain-containing protein</fullName>
    </recommendedName>
</protein>
<evidence type="ECO:0000313" key="2">
    <source>
        <dbReference type="EMBL" id="EZA50913.1"/>
    </source>
</evidence>
<reference evidence="2 3" key="1">
    <citation type="journal article" date="2014" name="Curr. Biol.">
        <title>The genome of the clonal raider ant Cerapachys biroi.</title>
        <authorList>
            <person name="Oxley P.R."/>
            <person name="Ji L."/>
            <person name="Fetter-Pruneda I."/>
            <person name="McKenzie S.K."/>
            <person name="Li C."/>
            <person name="Hu H."/>
            <person name="Zhang G."/>
            <person name="Kronauer D.J."/>
        </authorList>
    </citation>
    <scope>NUCLEOTIDE SEQUENCE [LARGE SCALE GENOMIC DNA]</scope>
</reference>
<dbReference type="Pfam" id="PF10545">
    <property type="entry name" value="MADF_DNA_bdg"/>
    <property type="match status" value="1"/>
</dbReference>
<dbReference type="GO" id="GO:0005634">
    <property type="term" value="C:nucleus"/>
    <property type="evidence" value="ECO:0007669"/>
    <property type="project" value="TreeGrafter"/>
</dbReference>
<dbReference type="OMA" id="IPHISHR"/>
<dbReference type="PANTHER" id="PTHR12243:SF67">
    <property type="entry name" value="COREPRESSOR OF PANGOLIN, ISOFORM A-RELATED"/>
    <property type="match status" value="1"/>
</dbReference>
<dbReference type="PROSITE" id="PS51029">
    <property type="entry name" value="MADF"/>
    <property type="match status" value="1"/>
</dbReference>
<dbReference type="InterPro" id="IPR006578">
    <property type="entry name" value="MADF-dom"/>
</dbReference>
<dbReference type="AlphaFoldDB" id="A0A026W4G7"/>
<dbReference type="InterPro" id="IPR039353">
    <property type="entry name" value="TF_Adf1"/>
</dbReference>
<dbReference type="SMART" id="SM00595">
    <property type="entry name" value="MADF"/>
    <property type="match status" value="1"/>
</dbReference>
<proteinExistence type="predicted"/>
<organism evidence="2 3">
    <name type="scientific">Ooceraea biroi</name>
    <name type="common">Clonal raider ant</name>
    <name type="synonym">Cerapachys biroi</name>
    <dbReference type="NCBI Taxonomy" id="2015173"/>
    <lineage>
        <taxon>Eukaryota</taxon>
        <taxon>Metazoa</taxon>
        <taxon>Ecdysozoa</taxon>
        <taxon>Arthropoda</taxon>
        <taxon>Hexapoda</taxon>
        <taxon>Insecta</taxon>
        <taxon>Pterygota</taxon>
        <taxon>Neoptera</taxon>
        <taxon>Endopterygota</taxon>
        <taxon>Hymenoptera</taxon>
        <taxon>Apocrita</taxon>
        <taxon>Aculeata</taxon>
        <taxon>Formicoidea</taxon>
        <taxon>Formicidae</taxon>
        <taxon>Dorylinae</taxon>
        <taxon>Ooceraea</taxon>
    </lineage>
</organism>